<dbReference type="eggNOG" id="COG2929">
    <property type="taxonomic scope" value="Bacteria"/>
</dbReference>
<evidence type="ECO:0000313" key="2">
    <source>
        <dbReference type="Proteomes" id="UP000004947"/>
    </source>
</evidence>
<dbReference type="Gene3D" id="3.10.450.530">
    <property type="entry name" value="Ribonuclease toxin, BrnT, of type II toxin-antitoxin system"/>
    <property type="match status" value="1"/>
</dbReference>
<evidence type="ECO:0008006" key="3">
    <source>
        <dbReference type="Google" id="ProtNLM"/>
    </source>
</evidence>
<organism evidence="1 2">
    <name type="scientific">Lentisphaera araneosa HTCC2155</name>
    <dbReference type="NCBI Taxonomy" id="313628"/>
    <lineage>
        <taxon>Bacteria</taxon>
        <taxon>Pseudomonadati</taxon>
        <taxon>Lentisphaerota</taxon>
        <taxon>Lentisphaeria</taxon>
        <taxon>Lentisphaerales</taxon>
        <taxon>Lentisphaeraceae</taxon>
        <taxon>Lentisphaera</taxon>
    </lineage>
</organism>
<dbReference type="OrthoDB" id="9802417at2"/>
<reference evidence="1 2" key="1">
    <citation type="journal article" date="2010" name="J. Bacteriol.">
        <title>Genome sequence of Lentisphaera araneosa HTCC2155T, the type species of the order Lentisphaerales in the phylum Lentisphaerae.</title>
        <authorList>
            <person name="Thrash J.C."/>
            <person name="Cho J.C."/>
            <person name="Vergin K.L."/>
            <person name="Morris R.M."/>
            <person name="Giovannoni S.J."/>
        </authorList>
    </citation>
    <scope>NUCLEOTIDE SEQUENCE [LARGE SCALE GENOMIC DNA]</scope>
    <source>
        <strain evidence="1 2">HTCC2155</strain>
    </source>
</reference>
<dbReference type="STRING" id="313628.LNTAR_12921"/>
<dbReference type="InterPro" id="IPR007460">
    <property type="entry name" value="BrnT_toxin"/>
</dbReference>
<gene>
    <name evidence="1" type="ORF">LNTAR_12921</name>
</gene>
<protein>
    <recommendedName>
        <fullName evidence="3">BrnT family toxin</fullName>
    </recommendedName>
</protein>
<dbReference type="EMBL" id="ABCK01000006">
    <property type="protein sequence ID" value="EDM28259.1"/>
    <property type="molecule type" value="Genomic_DNA"/>
</dbReference>
<dbReference type="InterPro" id="IPR038573">
    <property type="entry name" value="BrnT_sf"/>
</dbReference>
<evidence type="ECO:0000313" key="1">
    <source>
        <dbReference type="EMBL" id="EDM28259.1"/>
    </source>
</evidence>
<proteinExistence type="predicted"/>
<accession>A6DK35</accession>
<dbReference type="Pfam" id="PF04365">
    <property type="entry name" value="BrnT_toxin"/>
    <property type="match status" value="1"/>
</dbReference>
<keyword evidence="2" id="KW-1185">Reference proteome</keyword>
<comment type="caution">
    <text evidence="1">The sequence shown here is derived from an EMBL/GenBank/DDBJ whole genome shotgun (WGS) entry which is preliminary data.</text>
</comment>
<name>A6DK35_9BACT</name>
<dbReference type="AlphaFoldDB" id="A6DK35"/>
<dbReference type="RefSeq" id="WP_007278250.1">
    <property type="nucleotide sequence ID" value="NZ_ABCK01000006.1"/>
</dbReference>
<dbReference type="Proteomes" id="UP000004947">
    <property type="component" value="Unassembled WGS sequence"/>
</dbReference>
<sequence>MSKLKFEWDKNKAQSNLEKHGVSFEEAITVFYDERALEFFEKNNSEWEDRFLMLGLSTEFKLLLICHCYRDNDNIIRIISARKATKNEAKNYKR</sequence>